<dbReference type="PANTHER" id="PTHR37943:SF1">
    <property type="entry name" value="PROTEIN VES"/>
    <property type="match status" value="1"/>
</dbReference>
<dbReference type="PANTHER" id="PTHR37943">
    <property type="entry name" value="PROTEIN VES"/>
    <property type="match status" value="1"/>
</dbReference>
<dbReference type="InterPro" id="IPR011051">
    <property type="entry name" value="RmlC_Cupin_sf"/>
</dbReference>
<dbReference type="InterPro" id="IPR010282">
    <property type="entry name" value="Uncharacterised_HutD/Ves"/>
</dbReference>
<dbReference type="Proteomes" id="UP000298781">
    <property type="component" value="Chromosome"/>
</dbReference>
<dbReference type="AlphaFoldDB" id="A0A4D7ARH1"/>
<protein>
    <submittedName>
        <fullName evidence="1">HutD family protein</fullName>
    </submittedName>
</protein>
<dbReference type="KEGG" id="pstg:E8M01_04440"/>
<dbReference type="Pfam" id="PF05962">
    <property type="entry name" value="HutD"/>
    <property type="match status" value="1"/>
</dbReference>
<dbReference type="InterPro" id="IPR014710">
    <property type="entry name" value="RmlC-like_jellyroll"/>
</dbReference>
<dbReference type="RefSeq" id="WP_136959007.1">
    <property type="nucleotide sequence ID" value="NZ_CP039690.1"/>
</dbReference>
<organism evidence="1 2">
    <name type="scientific">Phreatobacter stygius</name>
    <dbReference type="NCBI Taxonomy" id="1940610"/>
    <lineage>
        <taxon>Bacteria</taxon>
        <taxon>Pseudomonadati</taxon>
        <taxon>Pseudomonadota</taxon>
        <taxon>Alphaproteobacteria</taxon>
        <taxon>Hyphomicrobiales</taxon>
        <taxon>Phreatobacteraceae</taxon>
        <taxon>Phreatobacter</taxon>
    </lineage>
</organism>
<gene>
    <name evidence="1" type="ORF">E8M01_04440</name>
</gene>
<proteinExistence type="predicted"/>
<accession>A0A4D7ARH1</accession>
<name>A0A4D7ARH1_9HYPH</name>
<sequence length="189" mass="19743">MIKLIDPRDHRTVPWKNGGGTATDYAVELAGDGEVVWRIGTAEILKDGPFSDYAGVTRVFTIIHGPGVHLDFEGEGTRTLPRDQPTRFAGAPAPFSRLRGAPATAFNLLMRDGAVQGDVAIWRGHGEPEAIAAAETIAVVAIEGTWSVTEGAETAALPPGWTALVAGGQRCTAAAPAGARAAIVRLRPA</sequence>
<dbReference type="SUPFAM" id="SSF51182">
    <property type="entry name" value="RmlC-like cupins"/>
    <property type="match status" value="1"/>
</dbReference>
<evidence type="ECO:0000313" key="2">
    <source>
        <dbReference type="Proteomes" id="UP000298781"/>
    </source>
</evidence>
<dbReference type="Gene3D" id="2.60.120.10">
    <property type="entry name" value="Jelly Rolls"/>
    <property type="match status" value="1"/>
</dbReference>
<dbReference type="OrthoDB" id="9800082at2"/>
<evidence type="ECO:0000313" key="1">
    <source>
        <dbReference type="EMBL" id="QCI63549.1"/>
    </source>
</evidence>
<reference evidence="1 2" key="1">
    <citation type="submission" date="2019-04" db="EMBL/GenBank/DDBJ databases">
        <title>Phreatobacter aquaticus sp. nov.</title>
        <authorList>
            <person name="Choi A."/>
        </authorList>
    </citation>
    <scope>NUCLEOTIDE SEQUENCE [LARGE SCALE GENOMIC DNA]</scope>
    <source>
        <strain evidence="1 2">KCTC 52518</strain>
    </source>
</reference>
<keyword evidence="2" id="KW-1185">Reference proteome</keyword>
<dbReference type="EMBL" id="CP039690">
    <property type="protein sequence ID" value="QCI63549.1"/>
    <property type="molecule type" value="Genomic_DNA"/>
</dbReference>